<dbReference type="EMBL" id="SJPJ01000001">
    <property type="protein sequence ID" value="TWT82589.1"/>
    <property type="molecule type" value="Genomic_DNA"/>
</dbReference>
<keyword evidence="4" id="KW-1185">Reference proteome</keyword>
<dbReference type="InterPro" id="IPR011453">
    <property type="entry name" value="DUF1559"/>
</dbReference>
<dbReference type="NCBIfam" id="TIGR02532">
    <property type="entry name" value="IV_pilin_GFxxxE"/>
    <property type="match status" value="1"/>
</dbReference>
<dbReference type="InterPro" id="IPR012902">
    <property type="entry name" value="N_methyl_site"/>
</dbReference>
<dbReference type="AlphaFoldDB" id="A0A5C5Z5C4"/>
<evidence type="ECO:0000259" key="2">
    <source>
        <dbReference type="Pfam" id="PF07596"/>
    </source>
</evidence>
<dbReference type="Pfam" id="PF07596">
    <property type="entry name" value="SBP_bac_10"/>
    <property type="match status" value="1"/>
</dbReference>
<dbReference type="OrthoDB" id="255848at2"/>
<protein>
    <submittedName>
        <fullName evidence="3">Type II secretion system protein G</fullName>
    </submittedName>
</protein>
<dbReference type="PANTHER" id="PTHR30093:SF2">
    <property type="entry name" value="TYPE II SECRETION SYSTEM PROTEIN H"/>
    <property type="match status" value="1"/>
</dbReference>
<dbReference type="SUPFAM" id="SSF54523">
    <property type="entry name" value="Pili subunits"/>
    <property type="match status" value="1"/>
</dbReference>
<name>A0A5C5Z5C4_9BACT</name>
<keyword evidence="1" id="KW-1133">Transmembrane helix</keyword>
<accession>A0A5C5Z5C4</accession>
<dbReference type="InterPro" id="IPR045584">
    <property type="entry name" value="Pilin-like"/>
</dbReference>
<comment type="caution">
    <text evidence="3">The sequence shown here is derived from an EMBL/GenBank/DDBJ whole genome shotgun (WGS) entry which is preliminary data.</text>
</comment>
<keyword evidence="1" id="KW-0472">Membrane</keyword>
<organism evidence="3 4">
    <name type="scientific">Novipirellula herctigrandis</name>
    <dbReference type="NCBI Taxonomy" id="2527986"/>
    <lineage>
        <taxon>Bacteria</taxon>
        <taxon>Pseudomonadati</taxon>
        <taxon>Planctomycetota</taxon>
        <taxon>Planctomycetia</taxon>
        <taxon>Pirellulales</taxon>
        <taxon>Pirellulaceae</taxon>
        <taxon>Novipirellula</taxon>
    </lineage>
</organism>
<evidence type="ECO:0000256" key="1">
    <source>
        <dbReference type="SAM" id="Phobius"/>
    </source>
</evidence>
<feature type="transmembrane region" description="Helical" evidence="1">
    <location>
        <begin position="12"/>
        <end position="33"/>
    </location>
</feature>
<evidence type="ECO:0000313" key="3">
    <source>
        <dbReference type="EMBL" id="TWT82589.1"/>
    </source>
</evidence>
<dbReference type="Pfam" id="PF07963">
    <property type="entry name" value="N_methyl"/>
    <property type="match status" value="1"/>
</dbReference>
<dbReference type="Proteomes" id="UP000315010">
    <property type="component" value="Unassembled WGS sequence"/>
</dbReference>
<dbReference type="Gene3D" id="3.30.700.10">
    <property type="entry name" value="Glycoprotein, Type 4 Pilin"/>
    <property type="match status" value="1"/>
</dbReference>
<proteinExistence type="predicted"/>
<gene>
    <name evidence="3" type="primary">xcpT_4</name>
    <name evidence="3" type="ORF">CA13_40520</name>
</gene>
<evidence type="ECO:0000313" key="4">
    <source>
        <dbReference type="Proteomes" id="UP000315010"/>
    </source>
</evidence>
<dbReference type="RefSeq" id="WP_146399181.1">
    <property type="nucleotide sequence ID" value="NZ_SJPJ01000001.1"/>
</dbReference>
<feature type="domain" description="DUF1559" evidence="2">
    <location>
        <begin position="37"/>
        <end position="287"/>
    </location>
</feature>
<sequence length="303" mass="32898">MKTLRRDPCPAAFTLVELLVVIAIIGVLVGLLLPAVQAAREAARATSCKNNMKQIGLAMHMYHDSNRCLPPGWQAMHPASRKPYWLGKPGWGWAARLLPFLEQSNALDNLVDLDVSISDPIHEGARTTTIPTYLCPSDSSQPLYLLEPGPMPKPNYDPGFTATMVPTANYIGNFGTIQMAQACTGGKDCVGNGMLVFQRAFLLRDVLDGLSNTYMVGERTSEFSPSTWLGVIAGAAHAPGRITAVATTPPNSETGAPFNFSSYHPAGSHFVRADGSVELVTESIDMELYRCRCTRADHDQVFE</sequence>
<keyword evidence="1" id="KW-0812">Transmembrane</keyword>
<dbReference type="PANTHER" id="PTHR30093">
    <property type="entry name" value="GENERAL SECRETION PATHWAY PROTEIN G"/>
    <property type="match status" value="1"/>
</dbReference>
<reference evidence="3 4" key="1">
    <citation type="submission" date="2019-02" db="EMBL/GenBank/DDBJ databases">
        <title>Deep-cultivation of Planctomycetes and their phenomic and genomic characterization uncovers novel biology.</title>
        <authorList>
            <person name="Wiegand S."/>
            <person name="Jogler M."/>
            <person name="Boedeker C."/>
            <person name="Pinto D."/>
            <person name="Vollmers J."/>
            <person name="Rivas-Marin E."/>
            <person name="Kohn T."/>
            <person name="Peeters S.H."/>
            <person name="Heuer A."/>
            <person name="Rast P."/>
            <person name="Oberbeckmann S."/>
            <person name="Bunk B."/>
            <person name="Jeske O."/>
            <person name="Meyerdierks A."/>
            <person name="Storesund J.E."/>
            <person name="Kallscheuer N."/>
            <person name="Luecker S."/>
            <person name="Lage O.M."/>
            <person name="Pohl T."/>
            <person name="Merkel B.J."/>
            <person name="Hornburger P."/>
            <person name="Mueller R.-W."/>
            <person name="Bruemmer F."/>
            <person name="Labrenz M."/>
            <person name="Spormann A.M."/>
            <person name="Op Den Camp H."/>
            <person name="Overmann J."/>
            <person name="Amann R."/>
            <person name="Jetten M.S.M."/>
            <person name="Mascher T."/>
            <person name="Medema M.H."/>
            <person name="Devos D.P."/>
            <person name="Kaster A.-K."/>
            <person name="Ovreas L."/>
            <person name="Rohde M."/>
            <person name="Galperin M.Y."/>
            <person name="Jogler C."/>
        </authorList>
    </citation>
    <scope>NUCLEOTIDE SEQUENCE [LARGE SCALE GENOMIC DNA]</scope>
    <source>
        <strain evidence="3 4">CA13</strain>
    </source>
</reference>